<dbReference type="OrthoDB" id="122279at2759"/>
<keyword evidence="3 7" id="KW-0418">Kinase</keyword>
<dbReference type="PANTHER" id="PTHR44329">
    <property type="entry name" value="SERINE/THREONINE-PROTEIN KINASE TNNI3K-RELATED"/>
    <property type="match status" value="1"/>
</dbReference>
<keyword evidence="4" id="KW-0067">ATP-binding</keyword>
<dbReference type="InterPro" id="IPR000719">
    <property type="entry name" value="Prot_kinase_dom"/>
</dbReference>
<dbReference type="PROSITE" id="PS50011">
    <property type="entry name" value="PROTEIN_KINASE_DOM"/>
    <property type="match status" value="1"/>
</dbReference>
<keyword evidence="1" id="KW-0808">Transferase</keyword>
<dbReference type="PROSITE" id="PS00108">
    <property type="entry name" value="PROTEIN_KINASE_ST"/>
    <property type="match status" value="1"/>
</dbReference>
<dbReference type="GeneID" id="18817392"/>
<evidence type="ECO:0000256" key="4">
    <source>
        <dbReference type="ARBA" id="ARBA00022840"/>
    </source>
</evidence>
<dbReference type="InterPro" id="IPR008271">
    <property type="entry name" value="Ser/Thr_kinase_AS"/>
</dbReference>
<dbReference type="Proteomes" id="UP000008064">
    <property type="component" value="Unassembled WGS sequence"/>
</dbReference>
<dbReference type="PANTHER" id="PTHR44329:SF288">
    <property type="entry name" value="MITOGEN-ACTIVATED PROTEIN KINASE KINASE KINASE 20"/>
    <property type="match status" value="1"/>
</dbReference>
<accession>F8NI91</accession>
<dbReference type="AlphaFoldDB" id="F8NI91"/>
<evidence type="ECO:0000259" key="6">
    <source>
        <dbReference type="PROSITE" id="PS50011"/>
    </source>
</evidence>
<proteinExistence type="predicted"/>
<protein>
    <submittedName>
        <fullName evidence="7">Protein kinase</fullName>
    </submittedName>
</protein>
<evidence type="ECO:0000256" key="2">
    <source>
        <dbReference type="ARBA" id="ARBA00022741"/>
    </source>
</evidence>
<name>F8NI91_SERL9</name>
<dbReference type="Pfam" id="PF07714">
    <property type="entry name" value="PK_Tyr_Ser-Thr"/>
    <property type="match status" value="1"/>
</dbReference>
<gene>
    <name evidence="7" type="ORF">SERLADRAFT_456751</name>
</gene>
<dbReference type="InterPro" id="IPR011009">
    <property type="entry name" value="Kinase-like_dom_sf"/>
</dbReference>
<evidence type="ECO:0000256" key="3">
    <source>
        <dbReference type="ARBA" id="ARBA00022777"/>
    </source>
</evidence>
<dbReference type="EMBL" id="GL945429">
    <property type="protein sequence ID" value="EGO29241.1"/>
    <property type="molecule type" value="Genomic_DNA"/>
</dbReference>
<dbReference type="GO" id="GO:0004674">
    <property type="term" value="F:protein serine/threonine kinase activity"/>
    <property type="evidence" value="ECO:0007669"/>
    <property type="project" value="TreeGrafter"/>
</dbReference>
<evidence type="ECO:0000313" key="7">
    <source>
        <dbReference type="EMBL" id="EGO29241.1"/>
    </source>
</evidence>
<feature type="domain" description="Protein kinase" evidence="6">
    <location>
        <begin position="288"/>
        <end position="550"/>
    </location>
</feature>
<dbReference type="InterPro" id="IPR051681">
    <property type="entry name" value="Ser/Thr_Kinases-Pseudokinases"/>
</dbReference>
<evidence type="ECO:0000256" key="1">
    <source>
        <dbReference type="ARBA" id="ARBA00022679"/>
    </source>
</evidence>
<dbReference type="SMART" id="SM00220">
    <property type="entry name" value="S_TKc"/>
    <property type="match status" value="1"/>
</dbReference>
<dbReference type="SUPFAM" id="SSF56112">
    <property type="entry name" value="Protein kinase-like (PK-like)"/>
    <property type="match status" value="1"/>
</dbReference>
<feature type="region of interest" description="Disordered" evidence="5">
    <location>
        <begin position="1"/>
        <end position="25"/>
    </location>
</feature>
<dbReference type="GO" id="GO:0005524">
    <property type="term" value="F:ATP binding"/>
    <property type="evidence" value="ECO:0007669"/>
    <property type="project" value="UniProtKB-KW"/>
</dbReference>
<dbReference type="KEGG" id="sla:SERLADRAFT_456751"/>
<sequence>MASFGQPIHHGQLTQYPSSFPPPPSYPGGNQFAPLLYQIPPRSTQFTSWQQNNTLLPANNTSIAQIASDPYNEDVRLLQSLQESNQMLSEKTRSDIVQKIVIGVYENASLSVRDKSTCVSYVRSMKMYASLIANIFTHVTLCTPKTSSFIAELQDMLKIWKTWDNLTSLINHGKMKAALRELYERSQVVSKGHQCNVTLNHPLEVPDEDVEYVSALLATILTNDEDVQKFYSCTNDDAQSLIDLVQALLDAHNVDIHAIFKRVLLHALIRLSRKSGHYPGGMALRELQYSGAPITGGGFGDIYKGSVLERAVAVKVLRTFGTEQELLKSLSCEVVVWRNTKHPNLLPFYGVFRQENLSAICLVSPWMDNGTVTNYVRNHDNVDYFSLIMDIAKGLQYLHGMLPTIVHGDIKGANIFVSPLGRACLADFGLAAVNDILLKLPSTTRHLGLSVRYSAPEILRASQAMDGKPTRATTMSDIYSFACVCYEIYSKLEPFGNSDSNQTSIAVLQGRRPSRPNSQQLDDALWQYIEKCWHQESKARPTAEAVVSYLSSRRPANGALEPHPDKEWDDDFRVQITYPLAQHPFHFLAN</sequence>
<organism>
    <name type="scientific">Serpula lacrymans var. lacrymans (strain S7.9)</name>
    <name type="common">Dry rot fungus</name>
    <dbReference type="NCBI Taxonomy" id="578457"/>
    <lineage>
        <taxon>Eukaryota</taxon>
        <taxon>Fungi</taxon>
        <taxon>Dikarya</taxon>
        <taxon>Basidiomycota</taxon>
        <taxon>Agaricomycotina</taxon>
        <taxon>Agaricomycetes</taxon>
        <taxon>Agaricomycetidae</taxon>
        <taxon>Boletales</taxon>
        <taxon>Coniophorineae</taxon>
        <taxon>Serpulaceae</taxon>
        <taxon>Serpula</taxon>
    </lineage>
</organism>
<evidence type="ECO:0000256" key="5">
    <source>
        <dbReference type="SAM" id="MobiDB-lite"/>
    </source>
</evidence>
<keyword evidence="2" id="KW-0547">Nucleotide-binding</keyword>
<dbReference type="InterPro" id="IPR001245">
    <property type="entry name" value="Ser-Thr/Tyr_kinase_cat_dom"/>
</dbReference>
<dbReference type="RefSeq" id="XP_007313483.1">
    <property type="nucleotide sequence ID" value="XM_007313421.1"/>
</dbReference>
<dbReference type="Gene3D" id="1.10.510.10">
    <property type="entry name" value="Transferase(Phosphotransferase) domain 1"/>
    <property type="match status" value="1"/>
</dbReference>
<reference evidence="7" key="1">
    <citation type="submission" date="2011-04" db="EMBL/GenBank/DDBJ databases">
        <title>Evolution of plant cell wall degrading machinery underlies the functional diversity of forest fungi.</title>
        <authorList>
            <consortium name="US DOE Joint Genome Institute (JGI-PGF)"/>
            <person name="Eastwood D.C."/>
            <person name="Floudas D."/>
            <person name="Binder M."/>
            <person name="Majcherczyk A."/>
            <person name="Schneider P."/>
            <person name="Aerts A."/>
            <person name="Asiegbu F.O."/>
            <person name="Baker S.E."/>
            <person name="Barry K."/>
            <person name="Bendiksby M."/>
            <person name="Blumentritt M."/>
            <person name="Coutinho P.M."/>
            <person name="Cullen D."/>
            <person name="Cullen D."/>
            <person name="Gathman A."/>
            <person name="Goodell B."/>
            <person name="Henrissat B."/>
            <person name="Ihrmark K."/>
            <person name="Kauserud H."/>
            <person name="Kohler A."/>
            <person name="LaButti K."/>
            <person name="Lapidus A."/>
            <person name="Lavin J.L."/>
            <person name="Lee Y.-H."/>
            <person name="Lindquist E."/>
            <person name="Lilly W."/>
            <person name="Lucas S."/>
            <person name="Morin E."/>
            <person name="Murat C."/>
            <person name="Oguiza J.A."/>
            <person name="Park J."/>
            <person name="Pisabarro A.G."/>
            <person name="Riley R."/>
            <person name="Rosling A."/>
            <person name="Salamov A."/>
            <person name="Schmidt O."/>
            <person name="Schmutz J."/>
            <person name="Skrede I."/>
            <person name="Stenlid J."/>
            <person name="Wiebenga A."/>
            <person name="Xie X."/>
            <person name="Kues U."/>
            <person name="Hibbett D.S."/>
            <person name="Hoffmeister D."/>
            <person name="Hogberg N."/>
            <person name="Martin F."/>
            <person name="Grigoriev I.V."/>
            <person name="Watkinson S.C."/>
        </authorList>
    </citation>
    <scope>NUCLEOTIDE SEQUENCE</scope>
    <source>
        <strain evidence="7">S7.9</strain>
    </source>
</reference>
<dbReference type="HOGENOM" id="CLU_030986_0_0_1"/>